<dbReference type="EMBL" id="CP002859">
    <property type="protein sequence ID" value="AEI46807.1"/>
    <property type="molecule type" value="Genomic_DNA"/>
</dbReference>
<feature type="domain" description="Tape measure protein N-terminal" evidence="3">
    <location>
        <begin position="165"/>
        <end position="332"/>
    </location>
</feature>
<dbReference type="AlphaFoldDB" id="A0A7U3ZGP5"/>
<dbReference type="PANTHER" id="PTHR38812">
    <property type="entry name" value="MU-LIKE PROPHAGE FLUMU PROTEIN GP42"/>
    <property type="match status" value="1"/>
</dbReference>
<organism evidence="4 5">
    <name type="scientific">Runella slithyformis (strain ATCC 29530 / DSM 19594 / LMG 11500 / NCIMB 11436 / LSU 4)</name>
    <dbReference type="NCBI Taxonomy" id="761193"/>
    <lineage>
        <taxon>Bacteria</taxon>
        <taxon>Pseudomonadati</taxon>
        <taxon>Bacteroidota</taxon>
        <taxon>Cytophagia</taxon>
        <taxon>Cytophagales</taxon>
        <taxon>Spirosomataceae</taxon>
        <taxon>Runella</taxon>
    </lineage>
</organism>
<dbReference type="KEGG" id="rsi:Runsl_0355"/>
<name>A0A7U3ZGP5_RUNSL</name>
<reference evidence="5" key="1">
    <citation type="submission" date="2011-06" db="EMBL/GenBank/DDBJ databases">
        <title>The complete genome of chromosome of Runella slithyformis DSM 19594.</title>
        <authorList>
            <consortium name="US DOE Joint Genome Institute (JGI-PGF)"/>
            <person name="Lucas S."/>
            <person name="Han J."/>
            <person name="Lapidus A."/>
            <person name="Bruce D."/>
            <person name="Goodwin L."/>
            <person name="Pitluck S."/>
            <person name="Peters L."/>
            <person name="Kyrpides N."/>
            <person name="Mavromatis K."/>
            <person name="Ivanova N."/>
            <person name="Ovchinnikova G."/>
            <person name="Zhang X."/>
            <person name="Misra M."/>
            <person name="Detter J.C."/>
            <person name="Tapia R."/>
            <person name="Han C."/>
            <person name="Land M."/>
            <person name="Hauser L."/>
            <person name="Markowitz V."/>
            <person name="Cheng J.-F."/>
            <person name="Hugenholtz P."/>
            <person name="Woyke T."/>
            <person name="Wu D."/>
            <person name="Tindall B."/>
            <person name="Faehrich R."/>
            <person name="Brambilla E."/>
            <person name="Klenk H.-P."/>
            <person name="Eisen J.A."/>
        </authorList>
    </citation>
    <scope>NUCLEOTIDE SEQUENCE [LARGE SCALE GENOMIC DNA]</scope>
    <source>
        <strain evidence="5">ATCC 29530 / DSM 19594 / LMG 11500 / NCIMB 11436 / LSU 4</strain>
    </source>
</reference>
<keyword evidence="1" id="KW-0175">Coiled coil</keyword>
<gene>
    <name evidence="4" type="ordered locus">Runsl_0355</name>
</gene>
<feature type="region of interest" description="Disordered" evidence="2">
    <location>
        <begin position="1156"/>
        <end position="1193"/>
    </location>
</feature>
<dbReference type="Pfam" id="PF20155">
    <property type="entry name" value="TMP_3"/>
    <property type="match status" value="1"/>
</dbReference>
<feature type="region of interest" description="Disordered" evidence="2">
    <location>
        <begin position="587"/>
        <end position="606"/>
    </location>
</feature>
<keyword evidence="5" id="KW-1185">Reference proteome</keyword>
<feature type="coiled-coil region" evidence="1">
    <location>
        <begin position="764"/>
        <end position="827"/>
    </location>
</feature>
<proteinExistence type="predicted"/>
<dbReference type="PANTHER" id="PTHR38812:SF2">
    <property type="entry name" value="MU-LIKE PROPHAGE FLUMU PROTEIN GP42"/>
    <property type="match status" value="1"/>
</dbReference>
<feature type="compositionally biased region" description="Basic and acidic residues" evidence="2">
    <location>
        <begin position="587"/>
        <end position="596"/>
    </location>
</feature>
<feature type="compositionally biased region" description="Low complexity" evidence="2">
    <location>
        <begin position="1156"/>
        <end position="1165"/>
    </location>
</feature>
<evidence type="ECO:0000313" key="5">
    <source>
        <dbReference type="Proteomes" id="UP000000493"/>
    </source>
</evidence>
<accession>A0A7U3ZGP5</accession>
<protein>
    <recommendedName>
        <fullName evidence="3">Tape measure protein N-terminal domain-containing protein</fullName>
    </recommendedName>
</protein>
<dbReference type="InterPro" id="IPR053058">
    <property type="entry name" value="Mulikevirus_tape_measure"/>
</dbReference>
<dbReference type="InterPro" id="IPR013491">
    <property type="entry name" value="Tape_meas_N"/>
</dbReference>
<evidence type="ECO:0000256" key="1">
    <source>
        <dbReference type="SAM" id="Coils"/>
    </source>
</evidence>
<reference evidence="4 5" key="2">
    <citation type="journal article" date="2012" name="Stand. Genomic Sci.">
        <title>Complete genome sequence of the aquatic bacterium Runella slithyformis type strain (LSU 4(T)).</title>
        <authorList>
            <person name="Copeland A."/>
            <person name="Zhang X."/>
            <person name="Misra M."/>
            <person name="Lapidus A."/>
            <person name="Nolan M."/>
            <person name="Lucas S."/>
            <person name="Deshpande S."/>
            <person name="Cheng J.F."/>
            <person name="Tapia R."/>
            <person name="Goodwin L.A."/>
            <person name="Pitluck S."/>
            <person name="Liolios K."/>
            <person name="Pagani I."/>
            <person name="Ivanova N."/>
            <person name="Mikhailova N."/>
            <person name="Pati A."/>
            <person name="Chen A."/>
            <person name="Palaniappan K."/>
            <person name="Land M."/>
            <person name="Hauser L."/>
            <person name="Pan C."/>
            <person name="Jeffries C.D."/>
            <person name="Detter J.C."/>
            <person name="Brambilla E.M."/>
            <person name="Rohde M."/>
            <person name="Djao O.D."/>
            <person name="Goker M."/>
            <person name="Sikorski J."/>
            <person name="Tindall B.J."/>
            <person name="Woyke T."/>
            <person name="Bristow J."/>
            <person name="Eisen J.A."/>
            <person name="Markowitz V."/>
            <person name="Hugenholtz P."/>
            <person name="Kyrpides N.C."/>
            <person name="Klenk H.P."/>
            <person name="Mavromatis K."/>
        </authorList>
    </citation>
    <scope>NUCLEOTIDE SEQUENCE [LARGE SCALE GENOMIC DNA]</scope>
    <source>
        <strain evidence="5">ATCC 29530 / DSM 19594 / LMG 11500 / NCIMB 11436 / LSU 4</strain>
    </source>
</reference>
<sequence>MTLEEVARLRLEILGDESAETIDGLQKGLKEINSEMRLLELNGEKGSETWKEMKRLQKDVNDEIKEMTRNIDLNDASMNELTARSRQLNRELGNLKVGSEEWVDKLKQISEVDEKIDGTREAMKRIKGEGEEQSGFWTSFKANFAAAFTVEAITGAISSVIDFGKEIFETAGKFERYEAVLKNALGTQEAATKAMDDIKTLAATTPFTVDELTESYVKYVNRGLQPTMAEMTKLGDIAASQGKSFDQLTEAVLDATTGEFERLKEFGIQASKNGEQVELSFKGVQKTIANTPEAIKEALLSFGELEGVMGGMAAISGTLEGKASNLSDNFDALKIILGDVLKPVFLGVMDAMNTGIEIIKAVVENSEPVASVFDNIAEIAGSLWSSIKALVGQFFDFNDVSFSVRDAMTAVGFAFNALTTPVRAAMALIETVIDGYSALVNKGKEVLNFFGADFKIDPKATFDNMLANADQNFKSIGNSWTKNVAEVQINKIKDVQEKAIASENAKYAAEKARIDKTYKDATAKAAELAKLENTHTTSVTKAKGDAIKAEHTARKAYILENIKDETERDKQLKALNLKTRTELRDLDKKSDDEVVKHKTANQTKVSASAKKAAEKAAKDRENAEAAANKAIEDGRVSLIKNDLDRALAAENLKYKREVQRINDTKAAETLKKQQLEVLEQTHQAKVDKIKDDAAKKEEAAAKKKATDEATARDKKLKEDQILLDTGFKAEIENAKLSLSLTKNNAQAQHDAKLQLLEAESRYKAQKLQQEADAEKKRITESIQDTDKRATAIKAIDASLTSQLQQNEAKLQADKVKLQEEATAKRKKDNDEFLGWLKKAQDGDFAGFQKHLSDKIREEQVANKARQADNVKLSDALRGIMKGDFTVFTQFLAQKTKNDTVFNSERFQNFSKTTEQVGQIAQQGVAALQKLNQQYLQKQEANIKKEKDTQLKAWDEKYKKGLISKDEYEKGVTDINKNADNKLKEAQKAAFERDKKLQIAMALISGGMAFVKALASGFFPVNLVFAAATAVATGLQIAAIKRQQFSGEKGGVFQAANGYVRNAGVPDGPRHGLKYGDSGISLIDRSSGREIGEMEGGEPFMILSRNTYKNNRPVIDRLLHSSLHKNGAPITLRDGGVVSVAQTPFMFGKGGRMFQYGGIDDNNNDGSGYSEPQRPTYDEPAPAPADSDVESVPDQGDTKAMIAENTQMQKDMLQEMKKTNDHLYSLLSATGQNGNELRTHSGLLNDIKNKPSGPSLHEIQGAFSSAAAAIAKSDL</sequence>
<evidence type="ECO:0000259" key="3">
    <source>
        <dbReference type="Pfam" id="PF20155"/>
    </source>
</evidence>
<evidence type="ECO:0000256" key="2">
    <source>
        <dbReference type="SAM" id="MobiDB-lite"/>
    </source>
</evidence>
<evidence type="ECO:0000313" key="4">
    <source>
        <dbReference type="EMBL" id="AEI46807.1"/>
    </source>
</evidence>
<dbReference type="Proteomes" id="UP000000493">
    <property type="component" value="Chromosome"/>
</dbReference>
<feature type="coiled-coil region" evidence="1">
    <location>
        <begin position="606"/>
        <end position="633"/>
    </location>
</feature>
<dbReference type="RefSeq" id="WP_013926132.1">
    <property type="nucleotide sequence ID" value="NC_015703.1"/>
</dbReference>